<feature type="transmembrane region" description="Helical" evidence="1">
    <location>
        <begin position="137"/>
        <end position="153"/>
    </location>
</feature>
<reference evidence="3" key="1">
    <citation type="submission" date="2017-10" db="EMBL/GenBank/DDBJ databases">
        <title>Rapid genome shrinkage in a self-fertile nematode reveals novel sperm competition proteins.</title>
        <authorList>
            <person name="Yin D."/>
            <person name="Schwarz E.M."/>
            <person name="Thomas C.G."/>
            <person name="Felde R.L."/>
            <person name="Korf I.F."/>
            <person name="Cutter A.D."/>
            <person name="Schartner C.M."/>
            <person name="Ralston E.J."/>
            <person name="Meyer B.J."/>
            <person name="Haag E.S."/>
        </authorList>
    </citation>
    <scope>NUCLEOTIDE SEQUENCE [LARGE SCALE GENOMIC DNA]</scope>
    <source>
        <strain evidence="3">JU1422</strain>
    </source>
</reference>
<gene>
    <name evidence="2" type="primary">Cnig_chr_III.g10679</name>
    <name evidence="2" type="ORF">B9Z55_010679</name>
</gene>
<keyword evidence="1" id="KW-0472">Membrane</keyword>
<dbReference type="Proteomes" id="UP000230233">
    <property type="component" value="Chromosome III"/>
</dbReference>
<keyword evidence="1" id="KW-1133">Transmembrane helix</keyword>
<evidence type="ECO:0000313" key="2">
    <source>
        <dbReference type="EMBL" id="PIC38784.1"/>
    </source>
</evidence>
<dbReference type="OrthoDB" id="10465299at2759"/>
<feature type="transmembrane region" description="Helical" evidence="1">
    <location>
        <begin position="79"/>
        <end position="99"/>
    </location>
</feature>
<dbReference type="AlphaFoldDB" id="A0A2G5UGW4"/>
<keyword evidence="1" id="KW-0812">Transmembrane</keyword>
<organism evidence="2 3">
    <name type="scientific">Caenorhabditis nigoni</name>
    <dbReference type="NCBI Taxonomy" id="1611254"/>
    <lineage>
        <taxon>Eukaryota</taxon>
        <taxon>Metazoa</taxon>
        <taxon>Ecdysozoa</taxon>
        <taxon>Nematoda</taxon>
        <taxon>Chromadorea</taxon>
        <taxon>Rhabditida</taxon>
        <taxon>Rhabditina</taxon>
        <taxon>Rhabditomorpha</taxon>
        <taxon>Rhabditoidea</taxon>
        <taxon>Rhabditidae</taxon>
        <taxon>Peloderinae</taxon>
        <taxon>Caenorhabditis</taxon>
    </lineage>
</organism>
<evidence type="ECO:0000256" key="1">
    <source>
        <dbReference type="SAM" id="Phobius"/>
    </source>
</evidence>
<accession>A0A2G5UGW4</accession>
<evidence type="ECO:0000313" key="3">
    <source>
        <dbReference type="Proteomes" id="UP000230233"/>
    </source>
</evidence>
<sequence>MLFAKCFKSSLMLIFSAGYGSLKRPSTNETSFEKEDKYSLDYYTYSLILLLFFFLKAVINCKMGWNLQQRHHNLNSLRVGVLAVAIFGTIEYAAFHVMYTDYWNAYPYFILSHWLVLVFFGLCIMEPSYKCKFPTRHEGVLAAIAVVALVYGYKRVIDSGVPQELWHLHYIMWIGLAYIDSYVLFTDTSEIIFFGSFTGKRVIVKTYSKIDLSIKDEELMPPREARKITVIGTFTNLDKRNNPVLTNAKIYKSGSFYAFEPTRTISEYDSIEEVDDKTESLIENSCKLSTGNKQGMPVAL</sequence>
<proteinExistence type="predicted"/>
<dbReference type="EMBL" id="PDUG01000003">
    <property type="protein sequence ID" value="PIC38784.1"/>
    <property type="molecule type" value="Genomic_DNA"/>
</dbReference>
<keyword evidence="3" id="KW-1185">Reference proteome</keyword>
<feature type="transmembrane region" description="Helical" evidence="1">
    <location>
        <begin position="165"/>
        <end position="185"/>
    </location>
</feature>
<comment type="caution">
    <text evidence="2">The sequence shown here is derived from an EMBL/GenBank/DDBJ whole genome shotgun (WGS) entry which is preliminary data.</text>
</comment>
<protein>
    <submittedName>
        <fullName evidence="2">Uncharacterized protein</fullName>
    </submittedName>
</protein>
<feature type="transmembrane region" description="Helical" evidence="1">
    <location>
        <begin position="105"/>
        <end position="125"/>
    </location>
</feature>
<feature type="transmembrane region" description="Helical" evidence="1">
    <location>
        <begin position="42"/>
        <end position="59"/>
    </location>
</feature>
<name>A0A2G5UGW4_9PELO</name>